<name>Q2LXE1_SYNAS</name>
<dbReference type="Proteomes" id="UP000001933">
    <property type="component" value="Chromosome"/>
</dbReference>
<dbReference type="AlphaFoldDB" id="Q2LXE1"/>
<dbReference type="InParanoid" id="Q2LXE1"/>
<dbReference type="KEGG" id="sat:SYN_02407"/>
<dbReference type="HOGENOM" id="CLU_2940160_0_0_7"/>
<keyword evidence="2" id="KW-1185">Reference proteome</keyword>
<dbReference type="EMBL" id="CP000252">
    <property type="protein sequence ID" value="ABC78749.1"/>
    <property type="molecule type" value="Genomic_DNA"/>
</dbReference>
<organism evidence="1 2">
    <name type="scientific">Syntrophus aciditrophicus (strain SB)</name>
    <dbReference type="NCBI Taxonomy" id="56780"/>
    <lineage>
        <taxon>Bacteria</taxon>
        <taxon>Pseudomonadati</taxon>
        <taxon>Thermodesulfobacteriota</taxon>
        <taxon>Syntrophia</taxon>
        <taxon>Syntrophales</taxon>
        <taxon>Syntrophaceae</taxon>
        <taxon>Syntrophus</taxon>
    </lineage>
</organism>
<protein>
    <submittedName>
        <fullName evidence="1">Hypothetical cytosolic protein</fullName>
    </submittedName>
</protein>
<accession>Q2LXE1</accession>
<evidence type="ECO:0000313" key="1">
    <source>
        <dbReference type="EMBL" id="ABC78749.1"/>
    </source>
</evidence>
<reference evidence="1 2" key="1">
    <citation type="journal article" date="2007" name="Proc. Natl. Acad. Sci. U.S.A.">
        <title>The genome of Syntrophus aciditrophicus: life at the thermodynamic limit of microbial growth.</title>
        <authorList>
            <person name="McInerney M.J."/>
            <person name="Rohlin L."/>
            <person name="Mouttaki H."/>
            <person name="Kim U."/>
            <person name="Krupp R.S."/>
            <person name="Rios-Hernandez L."/>
            <person name="Sieber J."/>
            <person name="Struchtemeyer C.G."/>
            <person name="Bhattacharyya A."/>
            <person name="Campbell J.W."/>
            <person name="Gunsalus R.P."/>
        </authorList>
    </citation>
    <scope>NUCLEOTIDE SEQUENCE [LARGE SCALE GENOMIC DNA]</scope>
    <source>
        <strain evidence="1 2">SB</strain>
    </source>
</reference>
<dbReference type="STRING" id="56780.SYN_02407"/>
<proteinExistence type="predicted"/>
<evidence type="ECO:0000313" key="2">
    <source>
        <dbReference type="Proteomes" id="UP000001933"/>
    </source>
</evidence>
<sequence>MCLQIKELQGIAKESFFFLHPLGDQVTSGAIRINPAMHKNFRCHSIPIIPSPRRNVIGLL</sequence>
<gene>
    <name evidence="1" type="ORF">SYN_02407</name>
</gene>